<evidence type="ECO:0000313" key="4">
    <source>
        <dbReference type="Proteomes" id="UP001183607"/>
    </source>
</evidence>
<dbReference type="RefSeq" id="WP_311676584.1">
    <property type="nucleotide sequence ID" value="NZ_JAVRER010000003.1"/>
</dbReference>
<feature type="transmembrane region" description="Helical" evidence="2">
    <location>
        <begin position="132"/>
        <end position="151"/>
    </location>
</feature>
<feature type="transmembrane region" description="Helical" evidence="2">
    <location>
        <begin position="108"/>
        <end position="126"/>
    </location>
</feature>
<feature type="compositionally biased region" description="Low complexity" evidence="1">
    <location>
        <begin position="176"/>
        <end position="192"/>
    </location>
</feature>
<dbReference type="EMBL" id="JAVRER010000003">
    <property type="protein sequence ID" value="MDT0414396.1"/>
    <property type="molecule type" value="Genomic_DNA"/>
</dbReference>
<comment type="caution">
    <text evidence="3">The sequence shown here is derived from an EMBL/GenBank/DDBJ whole genome shotgun (WGS) entry which is preliminary data.</text>
</comment>
<feature type="region of interest" description="Disordered" evidence="1">
    <location>
        <begin position="167"/>
        <end position="204"/>
    </location>
</feature>
<keyword evidence="2" id="KW-0472">Membrane</keyword>
<feature type="transmembrane region" description="Helical" evidence="2">
    <location>
        <begin position="14"/>
        <end position="34"/>
    </location>
</feature>
<keyword evidence="2" id="KW-0812">Transmembrane</keyword>
<dbReference type="Proteomes" id="UP001183607">
    <property type="component" value="Unassembled WGS sequence"/>
</dbReference>
<dbReference type="AlphaFoldDB" id="A0ABD5DZ08"/>
<evidence type="ECO:0000313" key="3">
    <source>
        <dbReference type="EMBL" id="MDT0414396.1"/>
    </source>
</evidence>
<accession>A0ABD5DZ08</accession>
<keyword evidence="2" id="KW-1133">Transmembrane helix</keyword>
<reference evidence="4" key="1">
    <citation type="submission" date="2023-07" db="EMBL/GenBank/DDBJ databases">
        <title>30 novel species of actinomycetes from the DSMZ collection.</title>
        <authorList>
            <person name="Nouioui I."/>
        </authorList>
    </citation>
    <scope>NUCLEOTIDE SEQUENCE [LARGE SCALE GENOMIC DNA]</scope>
    <source>
        <strain evidence="4">DSM 41982</strain>
    </source>
</reference>
<name>A0ABD5DZ08_9ACTN</name>
<evidence type="ECO:0000256" key="2">
    <source>
        <dbReference type="SAM" id="Phobius"/>
    </source>
</evidence>
<organism evidence="3 4">
    <name type="scientific">Streptomyces evansiae</name>
    <dbReference type="NCBI Taxonomy" id="3075535"/>
    <lineage>
        <taxon>Bacteria</taxon>
        <taxon>Bacillati</taxon>
        <taxon>Actinomycetota</taxon>
        <taxon>Actinomycetes</taxon>
        <taxon>Kitasatosporales</taxon>
        <taxon>Streptomycetaceae</taxon>
        <taxon>Streptomyces</taxon>
    </lineage>
</organism>
<gene>
    <name evidence="3" type="ORF">RM574_02760</name>
</gene>
<protein>
    <submittedName>
        <fullName evidence="3">Uncharacterized protein</fullName>
    </submittedName>
</protein>
<feature type="compositionally biased region" description="Gly residues" evidence="1">
    <location>
        <begin position="193"/>
        <end position="204"/>
    </location>
</feature>
<sequence>MDDGRRERKRGRRWAAFGLNLGIAALLWLLAGVWLGWGRAAWWAVYAPFWAVFQTFFADRLAARAAGVPREEHARLERALRRGESTACPERLARVAARRRVLLRNQAWCARGCAALAVGAGCWGLVSGAVSGWWALGALLVGVALPVLTAARARYWEPRLVRAETGAGAGTGAREGAGTRAETGAREGAGTKEAGGGAGRGPCA</sequence>
<feature type="transmembrane region" description="Helical" evidence="2">
    <location>
        <begin position="40"/>
        <end position="58"/>
    </location>
</feature>
<evidence type="ECO:0000256" key="1">
    <source>
        <dbReference type="SAM" id="MobiDB-lite"/>
    </source>
</evidence>
<proteinExistence type="predicted"/>